<reference evidence="1" key="2">
    <citation type="submission" date="2012-05" db="EMBL/GenBank/DDBJ databases">
        <title>Annotation of the Genome Sequence of Fusarium oxysporum HDV247.</title>
        <authorList>
            <consortium name="The Broad Institute Genomics Platform"/>
            <person name="Ma L.-J."/>
            <person name="Corby-Kistler H."/>
            <person name="Broz K."/>
            <person name="Gale L.R."/>
            <person name="Jonkers W."/>
            <person name="O'Donnell K."/>
            <person name="Ploetz R."/>
            <person name="Steinberg C."/>
            <person name="Schwartz D.C."/>
            <person name="VanEtten H."/>
            <person name="Zhou S."/>
            <person name="Young S.K."/>
            <person name="Zeng Q."/>
            <person name="Gargeya S."/>
            <person name="Fitzgerald M."/>
            <person name="Abouelleil A."/>
            <person name="Alvarado L."/>
            <person name="Chapman S.B."/>
            <person name="Gainer-Dewar J."/>
            <person name="Goldberg J."/>
            <person name="Griggs A."/>
            <person name="Gujja S."/>
            <person name="Hansen M."/>
            <person name="Howarth C."/>
            <person name="Imamovic A."/>
            <person name="Ireland A."/>
            <person name="Larimer J."/>
            <person name="McCowan C."/>
            <person name="Murphy C."/>
            <person name="Pearson M."/>
            <person name="Poon T.W."/>
            <person name="Priest M."/>
            <person name="Roberts A."/>
            <person name="Saif S."/>
            <person name="Shea T."/>
            <person name="Sykes S."/>
            <person name="Wortman J."/>
            <person name="Nusbaum C."/>
            <person name="Birren B."/>
        </authorList>
    </citation>
    <scope>NUCLEOTIDE SEQUENCE</scope>
    <source>
        <strain evidence="1">HDV247</strain>
    </source>
</reference>
<dbReference type="AlphaFoldDB" id="W9Q5D8"/>
<protein>
    <submittedName>
        <fullName evidence="1">Uncharacterized protein</fullName>
    </submittedName>
</protein>
<dbReference type="EMBL" id="JH650969">
    <property type="protein sequence ID" value="EXA50441.1"/>
    <property type="molecule type" value="Genomic_DNA"/>
</dbReference>
<sequence length="50" mass="5958">MFYPMRFRVQVLKYKSQDVPVCKRVECEEAKKRLRPANQIEQQLAGTDTK</sequence>
<accession>W9Q5D8</accession>
<reference evidence="1" key="1">
    <citation type="submission" date="2011-10" db="EMBL/GenBank/DDBJ databases">
        <title>The Genome Sequence of Fusarium oxysporum HDV247.</title>
        <authorList>
            <consortium name="The Broad Institute Genome Sequencing Platform"/>
            <person name="Ma L.-J."/>
            <person name="Gale L.R."/>
            <person name="Schwartz D.C."/>
            <person name="Zhou S."/>
            <person name="Corby-Kistler H."/>
            <person name="Young S.K."/>
            <person name="Zeng Q."/>
            <person name="Gargeya S."/>
            <person name="Fitzgerald M."/>
            <person name="Haas B."/>
            <person name="Abouelleil A."/>
            <person name="Alvarado L."/>
            <person name="Arachchi H.M."/>
            <person name="Berlin A."/>
            <person name="Brown A."/>
            <person name="Chapman S.B."/>
            <person name="Chen Z."/>
            <person name="Dunbar C."/>
            <person name="Freedman E."/>
            <person name="Gearin G."/>
            <person name="Goldberg J."/>
            <person name="Griggs A."/>
            <person name="Gujja S."/>
            <person name="Heiman D."/>
            <person name="Howarth C."/>
            <person name="Larson L."/>
            <person name="Lui A."/>
            <person name="MacDonald P.J.P."/>
            <person name="Montmayeur A."/>
            <person name="Murphy C."/>
            <person name="Neiman D."/>
            <person name="Pearson M."/>
            <person name="Priest M."/>
            <person name="Roberts A."/>
            <person name="Saif S."/>
            <person name="Shea T."/>
            <person name="Shenoy N."/>
            <person name="Sisk P."/>
            <person name="Stolte C."/>
            <person name="Sykes S."/>
            <person name="Wortman J."/>
            <person name="Nusbaum C."/>
            <person name="Birren B."/>
        </authorList>
    </citation>
    <scope>NUCLEOTIDE SEQUENCE [LARGE SCALE GENOMIC DNA]</scope>
    <source>
        <strain evidence="1">HDV247</strain>
    </source>
</reference>
<proteinExistence type="predicted"/>
<dbReference type="HOGENOM" id="CLU_3125077_0_0_1"/>
<name>W9Q5D8_FUSOX</name>
<gene>
    <name evidence="1" type="ORF">FOVG_03133</name>
</gene>
<dbReference type="Proteomes" id="UP000030751">
    <property type="component" value="Unassembled WGS sequence"/>
</dbReference>
<organism evidence="1">
    <name type="scientific">Fusarium oxysporum f. sp. pisi HDV247</name>
    <dbReference type="NCBI Taxonomy" id="1080344"/>
    <lineage>
        <taxon>Eukaryota</taxon>
        <taxon>Fungi</taxon>
        <taxon>Dikarya</taxon>
        <taxon>Ascomycota</taxon>
        <taxon>Pezizomycotina</taxon>
        <taxon>Sordariomycetes</taxon>
        <taxon>Hypocreomycetidae</taxon>
        <taxon>Hypocreales</taxon>
        <taxon>Nectriaceae</taxon>
        <taxon>Fusarium</taxon>
        <taxon>Fusarium oxysporum species complex</taxon>
    </lineage>
</organism>
<evidence type="ECO:0000313" key="1">
    <source>
        <dbReference type="EMBL" id="EXA50441.1"/>
    </source>
</evidence>